<keyword evidence="1" id="KW-1133">Transmembrane helix</keyword>
<feature type="transmembrane region" description="Helical" evidence="1">
    <location>
        <begin position="20"/>
        <end position="39"/>
    </location>
</feature>
<keyword evidence="1" id="KW-0812">Transmembrane</keyword>
<sequence>MEKLLRLTAWKINGIRPYGLFHLAFFIIGIIVCVFLANKLKNISDKKNDKLLFFIGLFLLVIEVYKELFYYFIVNGGHYDFSLFPFQLCDIPMYFCLAIPFIKKESIKQNMYNFLVSYNLLGAFITFFEPSALIRPYLTMTIHGFLWHIILVFIGLYLALSKRCIKNKKDFLTATNLYILLCSLALILNFALKDVSMGKINLFYLGPSISPIIIFSDISSKFGWFTNMIVFVLVMTFGAYLVYMFFYNIDKVKLYAKEKLLKEHS</sequence>
<feature type="transmembrane region" description="Helical" evidence="1">
    <location>
        <begin position="84"/>
        <end position="102"/>
    </location>
</feature>
<feature type="transmembrane region" description="Helical" evidence="1">
    <location>
        <begin position="224"/>
        <end position="247"/>
    </location>
</feature>
<feature type="transmembrane region" description="Helical" evidence="1">
    <location>
        <begin position="114"/>
        <end position="134"/>
    </location>
</feature>
<organism evidence="2 3">
    <name type="scientific">Candidatus Aphodocola excrementigallinarum</name>
    <dbReference type="NCBI Taxonomy" id="2840670"/>
    <lineage>
        <taxon>Bacteria</taxon>
        <taxon>Bacillati</taxon>
        <taxon>Bacillota</taxon>
        <taxon>Bacilli</taxon>
        <taxon>Candidatus Aphodocola</taxon>
    </lineage>
</organism>
<dbReference type="AlphaFoldDB" id="A0A9D1INY7"/>
<comment type="caution">
    <text evidence="2">The sequence shown here is derived from an EMBL/GenBank/DDBJ whole genome shotgun (WGS) entry which is preliminary data.</text>
</comment>
<proteinExistence type="predicted"/>
<dbReference type="Proteomes" id="UP000824074">
    <property type="component" value="Unassembled WGS sequence"/>
</dbReference>
<feature type="transmembrane region" description="Helical" evidence="1">
    <location>
        <begin position="51"/>
        <end position="72"/>
    </location>
</feature>
<protein>
    <submittedName>
        <fullName evidence="2">YwaF family protein</fullName>
    </submittedName>
</protein>
<reference evidence="2" key="1">
    <citation type="submission" date="2020-10" db="EMBL/GenBank/DDBJ databases">
        <authorList>
            <person name="Gilroy R."/>
        </authorList>
    </citation>
    <scope>NUCLEOTIDE SEQUENCE</scope>
    <source>
        <strain evidence="2">CHK193-30670</strain>
    </source>
</reference>
<feature type="transmembrane region" description="Helical" evidence="1">
    <location>
        <begin position="140"/>
        <end position="159"/>
    </location>
</feature>
<feature type="transmembrane region" description="Helical" evidence="1">
    <location>
        <begin position="171"/>
        <end position="192"/>
    </location>
</feature>
<name>A0A9D1INY7_9FIRM</name>
<reference evidence="2" key="2">
    <citation type="journal article" date="2021" name="PeerJ">
        <title>Extensive microbial diversity within the chicken gut microbiome revealed by metagenomics and culture.</title>
        <authorList>
            <person name="Gilroy R."/>
            <person name="Ravi A."/>
            <person name="Getino M."/>
            <person name="Pursley I."/>
            <person name="Horton D.L."/>
            <person name="Alikhan N.F."/>
            <person name="Baker D."/>
            <person name="Gharbi K."/>
            <person name="Hall N."/>
            <person name="Watson M."/>
            <person name="Adriaenssens E.M."/>
            <person name="Foster-Nyarko E."/>
            <person name="Jarju S."/>
            <person name="Secka A."/>
            <person name="Antonio M."/>
            <person name="Oren A."/>
            <person name="Chaudhuri R.R."/>
            <person name="La Ragione R."/>
            <person name="Hildebrand F."/>
            <person name="Pallen M.J."/>
        </authorList>
    </citation>
    <scope>NUCLEOTIDE SEQUENCE</scope>
    <source>
        <strain evidence="2">CHK193-30670</strain>
    </source>
</reference>
<evidence type="ECO:0000256" key="1">
    <source>
        <dbReference type="SAM" id="Phobius"/>
    </source>
</evidence>
<accession>A0A9D1INY7</accession>
<dbReference type="EMBL" id="DVMT01000056">
    <property type="protein sequence ID" value="HIU40742.1"/>
    <property type="molecule type" value="Genomic_DNA"/>
</dbReference>
<keyword evidence="1" id="KW-0472">Membrane</keyword>
<evidence type="ECO:0000313" key="2">
    <source>
        <dbReference type="EMBL" id="HIU40742.1"/>
    </source>
</evidence>
<gene>
    <name evidence="2" type="ORF">IAB68_05530</name>
</gene>
<evidence type="ECO:0000313" key="3">
    <source>
        <dbReference type="Proteomes" id="UP000824074"/>
    </source>
</evidence>
<dbReference type="Pfam" id="PF14808">
    <property type="entry name" value="TMEM164"/>
    <property type="match status" value="1"/>
</dbReference>